<gene>
    <name evidence="5" type="ORF">EV696_12615</name>
</gene>
<evidence type="ECO:0000259" key="4">
    <source>
        <dbReference type="Pfam" id="PF25989"/>
    </source>
</evidence>
<dbReference type="GO" id="GO:1990281">
    <property type="term" value="C:efflux pump complex"/>
    <property type="evidence" value="ECO:0007669"/>
    <property type="project" value="TreeGrafter"/>
</dbReference>
<dbReference type="RefSeq" id="WP_133593382.1">
    <property type="nucleotide sequence ID" value="NZ_CP037953.1"/>
</dbReference>
<dbReference type="PANTHER" id="PTHR30469:SF15">
    <property type="entry name" value="HLYD FAMILY OF SECRETION PROTEINS"/>
    <property type="match status" value="1"/>
</dbReference>
<feature type="transmembrane region" description="Helical" evidence="3">
    <location>
        <begin position="7"/>
        <end position="25"/>
    </location>
</feature>
<organism evidence="5 6">
    <name type="scientific">Permianibacter aggregans</name>
    <dbReference type="NCBI Taxonomy" id="1510150"/>
    <lineage>
        <taxon>Bacteria</taxon>
        <taxon>Pseudomonadati</taxon>
        <taxon>Pseudomonadota</taxon>
        <taxon>Gammaproteobacteria</taxon>
        <taxon>Pseudomonadales</taxon>
        <taxon>Pseudomonadaceae</taxon>
        <taxon>Permianibacter</taxon>
    </lineage>
</organism>
<dbReference type="AlphaFoldDB" id="A0A4R6UG07"/>
<dbReference type="Gene3D" id="1.10.287.470">
    <property type="entry name" value="Helix hairpin bin"/>
    <property type="match status" value="1"/>
</dbReference>
<name>A0A4R6UG07_9GAMM</name>
<dbReference type="InterPro" id="IPR058637">
    <property type="entry name" value="YknX-like_C"/>
</dbReference>
<dbReference type="GO" id="GO:0015562">
    <property type="term" value="F:efflux transmembrane transporter activity"/>
    <property type="evidence" value="ECO:0007669"/>
    <property type="project" value="TreeGrafter"/>
</dbReference>
<keyword evidence="3" id="KW-0472">Membrane</keyword>
<dbReference type="PANTHER" id="PTHR30469">
    <property type="entry name" value="MULTIDRUG RESISTANCE PROTEIN MDTA"/>
    <property type="match status" value="1"/>
</dbReference>
<dbReference type="Gene3D" id="2.40.420.20">
    <property type="match status" value="1"/>
</dbReference>
<keyword evidence="2" id="KW-0175">Coiled coil</keyword>
<evidence type="ECO:0000256" key="1">
    <source>
        <dbReference type="ARBA" id="ARBA00009477"/>
    </source>
</evidence>
<feature type="coiled-coil region" evidence="2">
    <location>
        <begin position="98"/>
        <end position="142"/>
    </location>
</feature>
<keyword evidence="6" id="KW-1185">Reference proteome</keyword>
<dbReference type="NCBIfam" id="TIGR01730">
    <property type="entry name" value="RND_mfp"/>
    <property type="match status" value="1"/>
</dbReference>
<dbReference type="InterPro" id="IPR006143">
    <property type="entry name" value="RND_pump_MFP"/>
</dbReference>
<evidence type="ECO:0000256" key="3">
    <source>
        <dbReference type="SAM" id="Phobius"/>
    </source>
</evidence>
<dbReference type="Gene3D" id="2.40.50.100">
    <property type="match status" value="1"/>
</dbReference>
<comment type="caution">
    <text evidence="5">The sequence shown here is derived from an EMBL/GenBank/DDBJ whole genome shotgun (WGS) entry which is preliminary data.</text>
</comment>
<feature type="domain" description="YknX-like C-terminal permuted SH3-like" evidence="4">
    <location>
        <begin position="321"/>
        <end position="387"/>
    </location>
</feature>
<evidence type="ECO:0000313" key="5">
    <source>
        <dbReference type="EMBL" id="TDQ44133.1"/>
    </source>
</evidence>
<dbReference type="OrthoDB" id="9791520at2"/>
<proteinExistence type="inferred from homology"/>
<dbReference type="Proteomes" id="UP000295375">
    <property type="component" value="Unassembled WGS sequence"/>
</dbReference>
<keyword evidence="3" id="KW-0812">Transmembrane</keyword>
<protein>
    <submittedName>
        <fullName evidence="5">HlyD family secretion protein</fullName>
    </submittedName>
</protein>
<evidence type="ECO:0000256" key="2">
    <source>
        <dbReference type="SAM" id="Coils"/>
    </source>
</evidence>
<dbReference type="Pfam" id="PF25989">
    <property type="entry name" value="YknX_C"/>
    <property type="match status" value="1"/>
</dbReference>
<reference evidence="5 6" key="1">
    <citation type="submission" date="2019-03" db="EMBL/GenBank/DDBJ databases">
        <title>Genomic Encyclopedia of Type Strains, Phase IV (KMG-IV): sequencing the most valuable type-strain genomes for metagenomic binning, comparative biology and taxonomic classification.</title>
        <authorList>
            <person name="Goeker M."/>
        </authorList>
    </citation>
    <scope>NUCLEOTIDE SEQUENCE [LARGE SCALE GENOMIC DNA]</scope>
    <source>
        <strain evidence="5 6">DSM 103792</strain>
    </source>
</reference>
<accession>A0A4R6UG07</accession>
<keyword evidence="3" id="KW-1133">Transmembrane helix</keyword>
<sequence length="391" mass="42967">MKGSWRHLSYGVAFALALYIGWLLWRPVPIPVETAVVKQGAMQVSVEDEGELRAHDRYLVTAPITGRLLRIELHEGDPVRAGEVIAMLTPLPVSSWQNDELQARLAAAIAHRQESRADLARAKLLQEQAERERTRHQQLLTKKLVSQQQMEDAEAAARTAAMVTQASTQRLRAAEAEVAATNASLAAVDATGAVEPLKLYAPVDGFVLDLIEASERVLNSGAPIMLIGDPANLEAQIELLSTEAVRVKPGMPVEIHGWGGDETLAGKVRLIEQSAFTKISTLGVEEQRVRVIVDLDSPPANVGDGFHVEARIIVWQSDNAVYLPVGALFRHDDKWQVFVAEGDVAMTRDIEIGQRNRQHVQVLKGVQANEQVIVYPPSDLVSGSRIRHYPE</sequence>
<evidence type="ECO:0000313" key="6">
    <source>
        <dbReference type="Proteomes" id="UP000295375"/>
    </source>
</evidence>
<dbReference type="SUPFAM" id="SSF111369">
    <property type="entry name" value="HlyD-like secretion proteins"/>
    <property type="match status" value="1"/>
</dbReference>
<comment type="similarity">
    <text evidence="1">Belongs to the membrane fusion protein (MFP) (TC 8.A.1) family.</text>
</comment>
<dbReference type="EMBL" id="SNYM01000026">
    <property type="protein sequence ID" value="TDQ44133.1"/>
    <property type="molecule type" value="Genomic_DNA"/>
</dbReference>